<feature type="transmembrane region" description="Helical" evidence="6">
    <location>
        <begin position="352"/>
        <end position="369"/>
    </location>
</feature>
<keyword evidence="2" id="KW-1003">Cell membrane</keyword>
<evidence type="ECO:0000256" key="2">
    <source>
        <dbReference type="ARBA" id="ARBA00022475"/>
    </source>
</evidence>
<feature type="transmembrane region" description="Helical" evidence="6">
    <location>
        <begin position="405"/>
        <end position="425"/>
    </location>
</feature>
<evidence type="ECO:0000256" key="6">
    <source>
        <dbReference type="SAM" id="Phobius"/>
    </source>
</evidence>
<feature type="transmembrane region" description="Helical" evidence="6">
    <location>
        <begin position="240"/>
        <end position="269"/>
    </location>
</feature>
<feature type="transmembrane region" description="Helical" evidence="6">
    <location>
        <begin position="163"/>
        <end position="179"/>
    </location>
</feature>
<feature type="transmembrane region" description="Helical" evidence="6">
    <location>
        <begin position="486"/>
        <end position="513"/>
    </location>
</feature>
<feature type="transmembrane region" description="Helical" evidence="6">
    <location>
        <begin position="289"/>
        <end position="312"/>
    </location>
</feature>
<dbReference type="PANTHER" id="PTHR43652">
    <property type="entry name" value="BASIC AMINO ACID ANTIPORTER YFCC-RELATED"/>
    <property type="match status" value="1"/>
</dbReference>
<name>A0ABU0NDY4_9MOLU</name>
<reference evidence="7" key="1">
    <citation type="submission" date="2023-07" db="EMBL/GenBank/DDBJ databases">
        <title>Genomic Encyclopedia of Type Strains, Phase IV (KMG-IV): sequencing the most valuable type-strain genomes for metagenomic binning, comparative biology and taxonomic classification.</title>
        <authorList>
            <person name="Goeker M."/>
        </authorList>
    </citation>
    <scope>NUCLEOTIDE SEQUENCE [LARGE SCALE GENOMIC DNA]</scope>
    <source>
        <strain evidence="7">DSM 22019</strain>
    </source>
</reference>
<evidence type="ECO:0000256" key="3">
    <source>
        <dbReference type="ARBA" id="ARBA00022692"/>
    </source>
</evidence>
<gene>
    <name evidence="7" type="ORF">J2Z63_000299</name>
</gene>
<dbReference type="Pfam" id="PF03606">
    <property type="entry name" value="DcuC"/>
    <property type="match status" value="1"/>
</dbReference>
<evidence type="ECO:0000256" key="1">
    <source>
        <dbReference type="ARBA" id="ARBA00004651"/>
    </source>
</evidence>
<dbReference type="Proteomes" id="UP001236620">
    <property type="component" value="Unassembled WGS sequence"/>
</dbReference>
<dbReference type="EMBL" id="JAUSWP010000002">
    <property type="protein sequence ID" value="MDQ0567656.1"/>
    <property type="molecule type" value="Genomic_DNA"/>
</dbReference>
<sequence>MDNQTEMHCSVQNGDFNQKKSKKRCHLKMISSFSILLLIMGILMLLSWILHWAGVQTEVNNNIAFNDWKNNNVLKPIYELWVDKHGRVVPGNTQTWFDFLDTTLKNQGWTKEINGWTKLVNNDNYLIGFNGVATFIGKASISPIGIADWFYAPIKGFIDKTDVIIFVLCIGAFIFILVQSRALEGFSQAIVAKLKGKEVWAIVPLMTFFSIFGSVEGMAEESLGFYMICIPLMLMAGFDVFTGVLIIMLGAGVGVLASTVNPFLVPVVIDAINSQLPEAADKMTVGNGLVWRILCWFIFTSFVIVFTMMYAIRVKKNPSRSVTFSTLHGDKEFFLGSTVETIKLDWRKKTSLILFAITFIIMIVYLIGWDKIFNSTAMEDQANWLRRHLPYLASTIPGWGNATDLSVAAMIFLLASIVLGFVNWMGETKFIDTWFKGACDILSVSLIIGTAAGIGVILSETNLQSLFVSGISSSIGGIENSILKSLVLFIIFIPLSFLIPSTTGFATAIFPLLTKSLLDKQGIQLDPRASVGAITAFQFASGLVNLITPTSGVVMGAVAISRMSYTRYLKGIMPIIGCLFVMSIILICIGGVVPFAV</sequence>
<feature type="transmembrane region" description="Helical" evidence="6">
    <location>
        <begin position="572"/>
        <end position="596"/>
    </location>
</feature>
<feature type="transmembrane region" description="Helical" evidence="6">
    <location>
        <begin position="533"/>
        <end position="560"/>
    </location>
</feature>
<proteinExistence type="predicted"/>
<keyword evidence="8" id="KW-1185">Reference proteome</keyword>
<accession>A0ABU0NDY4</accession>
<dbReference type="InterPro" id="IPR051679">
    <property type="entry name" value="DASS-Related_Transporters"/>
</dbReference>
<feature type="transmembrane region" description="Helical" evidence="6">
    <location>
        <begin position="199"/>
        <end position="219"/>
    </location>
</feature>
<keyword evidence="3 6" id="KW-0812">Transmembrane</keyword>
<keyword evidence="4 6" id="KW-1133">Transmembrane helix</keyword>
<comment type="subcellular location">
    <subcellularLocation>
        <location evidence="1">Cell membrane</location>
        <topology evidence="1">Multi-pass membrane protein</topology>
    </subcellularLocation>
</comment>
<evidence type="ECO:0000313" key="8">
    <source>
        <dbReference type="Proteomes" id="UP001236620"/>
    </source>
</evidence>
<evidence type="ECO:0000313" key="7">
    <source>
        <dbReference type="EMBL" id="MDQ0567656.1"/>
    </source>
</evidence>
<keyword evidence="5 6" id="KW-0472">Membrane</keyword>
<evidence type="ECO:0000256" key="5">
    <source>
        <dbReference type="ARBA" id="ARBA00023136"/>
    </source>
</evidence>
<organism evidence="7 8">
    <name type="scientific">Mycoplasma yeatsii</name>
    <dbReference type="NCBI Taxonomy" id="51365"/>
    <lineage>
        <taxon>Bacteria</taxon>
        <taxon>Bacillati</taxon>
        <taxon>Mycoplasmatota</taxon>
        <taxon>Mollicutes</taxon>
        <taxon>Mycoplasmataceae</taxon>
        <taxon>Mycoplasma</taxon>
    </lineage>
</organism>
<protein>
    <submittedName>
        <fullName evidence="7">Ion transporter superfamily protein YfcC</fullName>
    </submittedName>
</protein>
<dbReference type="InterPro" id="IPR018385">
    <property type="entry name" value="C4_dicarb_anaerob_car-like"/>
</dbReference>
<feature type="transmembrane region" description="Helical" evidence="6">
    <location>
        <begin position="29"/>
        <end position="50"/>
    </location>
</feature>
<comment type="caution">
    <text evidence="7">The sequence shown here is derived from an EMBL/GenBank/DDBJ whole genome shotgun (WGS) entry which is preliminary data.</text>
</comment>
<evidence type="ECO:0000256" key="4">
    <source>
        <dbReference type="ARBA" id="ARBA00022989"/>
    </source>
</evidence>
<dbReference type="PANTHER" id="PTHR43652:SF6">
    <property type="entry name" value="ARGININE REPRESSOR"/>
    <property type="match status" value="1"/>
</dbReference>